<evidence type="ECO:0000313" key="1">
    <source>
        <dbReference type="EMBL" id="MPN45075.1"/>
    </source>
</evidence>
<sequence>MHLLQVCGIQAHFRSETGDEGTGIRRSIILPERRVPELQHRMDEAVRQGGGERSIGGAYRQAAQGRAVRC</sequence>
<reference evidence="1" key="1">
    <citation type="submission" date="2019-08" db="EMBL/GenBank/DDBJ databases">
        <authorList>
            <person name="Kucharzyk K."/>
            <person name="Murdoch R.W."/>
            <person name="Higgins S."/>
            <person name="Loffler F."/>
        </authorList>
    </citation>
    <scope>NUCLEOTIDE SEQUENCE</scope>
</reference>
<protein>
    <submittedName>
        <fullName evidence="1">Uncharacterized protein</fullName>
    </submittedName>
</protein>
<accession>A0A645I1C4</accession>
<proteinExistence type="predicted"/>
<name>A0A645I1C4_9ZZZZ</name>
<dbReference type="EMBL" id="VSSQ01104689">
    <property type="protein sequence ID" value="MPN45075.1"/>
    <property type="molecule type" value="Genomic_DNA"/>
</dbReference>
<comment type="caution">
    <text evidence="1">The sequence shown here is derived from an EMBL/GenBank/DDBJ whole genome shotgun (WGS) entry which is preliminary data.</text>
</comment>
<gene>
    <name evidence="1" type="ORF">SDC9_192642</name>
</gene>
<dbReference type="AlphaFoldDB" id="A0A645I1C4"/>
<organism evidence="1">
    <name type="scientific">bioreactor metagenome</name>
    <dbReference type="NCBI Taxonomy" id="1076179"/>
    <lineage>
        <taxon>unclassified sequences</taxon>
        <taxon>metagenomes</taxon>
        <taxon>ecological metagenomes</taxon>
    </lineage>
</organism>